<evidence type="ECO:0000256" key="3">
    <source>
        <dbReference type="ARBA" id="ARBA00023306"/>
    </source>
</evidence>
<dbReference type="SUPFAM" id="SSF46785">
    <property type="entry name" value="Winged helix' DNA-binding domain"/>
    <property type="match status" value="1"/>
</dbReference>
<dbReference type="AlphaFoldDB" id="A0A8B6M8Q6"/>
<evidence type="ECO:0000256" key="1">
    <source>
        <dbReference type="ARBA" id="ARBA00022618"/>
    </source>
</evidence>
<dbReference type="EMBL" id="CABFMQ020000090">
    <property type="protein sequence ID" value="VTZ51188.1"/>
    <property type="molecule type" value="Genomic_DNA"/>
</dbReference>
<keyword evidence="6" id="KW-1185">Reference proteome</keyword>
<sequence>MLMALAYFQPVVRGALSEFIGREVNRDLIVGLRAIGYIAAEPRSPRPGTPYAFVATKALLARFGLSSLHDHLPDIEMLEDAGLLAKDKLLAGEFPGGFAAAGDADEGDDRPDAAETASTGGTFDKCPDLMPEGHGLGFYNVEKKKTAPAITATDGID</sequence>
<dbReference type="Proteomes" id="UP000485880">
    <property type="component" value="Unassembled WGS sequence"/>
</dbReference>
<keyword evidence="3" id="KW-0131">Cell cycle</keyword>
<evidence type="ECO:0000256" key="2">
    <source>
        <dbReference type="ARBA" id="ARBA00022829"/>
    </source>
</evidence>
<dbReference type="InterPro" id="IPR036390">
    <property type="entry name" value="WH_DNA-bd_sf"/>
</dbReference>
<evidence type="ECO:0000256" key="4">
    <source>
        <dbReference type="SAM" id="MobiDB-lite"/>
    </source>
</evidence>
<dbReference type="GO" id="GO:0051304">
    <property type="term" value="P:chromosome separation"/>
    <property type="evidence" value="ECO:0007669"/>
    <property type="project" value="InterPro"/>
</dbReference>
<keyword evidence="1" id="KW-0132">Cell division</keyword>
<name>A0A8B6M8Q6_METTU</name>
<proteinExistence type="predicted"/>
<keyword evidence="2" id="KW-0159">Chromosome partition</keyword>
<organism evidence="5 6">
    <name type="scientific">Methylocella tundrae</name>
    <dbReference type="NCBI Taxonomy" id="227605"/>
    <lineage>
        <taxon>Bacteria</taxon>
        <taxon>Pseudomonadati</taxon>
        <taxon>Pseudomonadota</taxon>
        <taxon>Alphaproteobacteria</taxon>
        <taxon>Hyphomicrobiales</taxon>
        <taxon>Beijerinckiaceae</taxon>
        <taxon>Methylocella</taxon>
    </lineage>
</organism>
<evidence type="ECO:0000313" key="6">
    <source>
        <dbReference type="Proteomes" id="UP000485880"/>
    </source>
</evidence>
<reference evidence="5 6" key="1">
    <citation type="submission" date="2019-05" db="EMBL/GenBank/DDBJ databases">
        <authorList>
            <person name="Farhan Ul Haque M."/>
        </authorList>
    </citation>
    <scope>NUCLEOTIDE SEQUENCE [LARGE SCALE GENOMIC DNA]</scope>
    <source>
        <strain evidence="5">2</strain>
    </source>
</reference>
<dbReference type="GO" id="GO:0051301">
    <property type="term" value="P:cell division"/>
    <property type="evidence" value="ECO:0007669"/>
    <property type="project" value="UniProtKB-KW"/>
</dbReference>
<dbReference type="InterPro" id="IPR036388">
    <property type="entry name" value="WH-like_DNA-bd_sf"/>
</dbReference>
<protein>
    <recommendedName>
        <fullName evidence="7">Segregation and condensation protein B</fullName>
    </recommendedName>
</protein>
<evidence type="ECO:0000313" key="5">
    <source>
        <dbReference type="EMBL" id="VTZ51188.1"/>
    </source>
</evidence>
<dbReference type="Gene3D" id="1.10.10.10">
    <property type="entry name" value="Winged helix-like DNA-binding domain superfamily/Winged helix DNA-binding domain"/>
    <property type="match status" value="1"/>
</dbReference>
<dbReference type="InterPro" id="IPR005234">
    <property type="entry name" value="ScpB_csome_segregation"/>
</dbReference>
<gene>
    <name evidence="5" type="ORF">MPC4_320020</name>
</gene>
<dbReference type="Pfam" id="PF04079">
    <property type="entry name" value="SMC_ScpB"/>
    <property type="match status" value="1"/>
</dbReference>
<accession>A0A8B6M8Q6</accession>
<evidence type="ECO:0008006" key="7">
    <source>
        <dbReference type="Google" id="ProtNLM"/>
    </source>
</evidence>
<feature type="region of interest" description="Disordered" evidence="4">
    <location>
        <begin position="100"/>
        <end position="128"/>
    </location>
</feature>
<comment type="caution">
    <text evidence="5">The sequence shown here is derived from an EMBL/GenBank/DDBJ whole genome shotgun (WGS) entry which is preliminary data.</text>
</comment>